<comment type="caution">
    <text evidence="2">The sequence shown here is derived from an EMBL/GenBank/DDBJ whole genome shotgun (WGS) entry which is preliminary data.</text>
</comment>
<evidence type="ECO:0000256" key="1">
    <source>
        <dbReference type="SAM" id="MobiDB-lite"/>
    </source>
</evidence>
<accession>A0A8J2WNH9</accession>
<dbReference type="Proteomes" id="UP000789390">
    <property type="component" value="Unassembled WGS sequence"/>
</dbReference>
<feature type="region of interest" description="Disordered" evidence="1">
    <location>
        <begin position="42"/>
        <end position="81"/>
    </location>
</feature>
<name>A0A8J2WNH9_9CRUS</name>
<dbReference type="OrthoDB" id="6361890at2759"/>
<dbReference type="AlphaFoldDB" id="A0A8J2WNH9"/>
<feature type="compositionally biased region" description="Basic residues" evidence="1">
    <location>
        <begin position="58"/>
        <end position="74"/>
    </location>
</feature>
<keyword evidence="3" id="KW-1185">Reference proteome</keyword>
<protein>
    <recommendedName>
        <fullName evidence="4">DUF4371 domain-containing protein</fullName>
    </recommendedName>
</protein>
<dbReference type="EMBL" id="CAKKLH010000295">
    <property type="protein sequence ID" value="CAH0109784.1"/>
    <property type="molecule type" value="Genomic_DNA"/>
</dbReference>
<reference evidence="2" key="1">
    <citation type="submission" date="2021-11" db="EMBL/GenBank/DDBJ databases">
        <authorList>
            <person name="Schell T."/>
        </authorList>
    </citation>
    <scope>NUCLEOTIDE SEQUENCE</scope>
    <source>
        <strain evidence="2">M5</strain>
    </source>
</reference>
<proteinExistence type="predicted"/>
<organism evidence="2 3">
    <name type="scientific">Daphnia galeata</name>
    <dbReference type="NCBI Taxonomy" id="27404"/>
    <lineage>
        <taxon>Eukaryota</taxon>
        <taxon>Metazoa</taxon>
        <taxon>Ecdysozoa</taxon>
        <taxon>Arthropoda</taxon>
        <taxon>Crustacea</taxon>
        <taxon>Branchiopoda</taxon>
        <taxon>Diplostraca</taxon>
        <taxon>Cladocera</taxon>
        <taxon>Anomopoda</taxon>
        <taxon>Daphniidae</taxon>
        <taxon>Daphnia</taxon>
    </lineage>
</organism>
<evidence type="ECO:0000313" key="3">
    <source>
        <dbReference type="Proteomes" id="UP000789390"/>
    </source>
</evidence>
<gene>
    <name evidence="2" type="ORF">DGAL_LOCUS13270</name>
</gene>
<dbReference type="PANTHER" id="PTHR37162:SF1">
    <property type="entry name" value="BED-TYPE DOMAIN-CONTAINING PROTEIN"/>
    <property type="match status" value="1"/>
</dbReference>
<feature type="compositionally biased region" description="Low complexity" evidence="1">
    <location>
        <begin position="43"/>
        <end position="54"/>
    </location>
</feature>
<evidence type="ECO:0000313" key="2">
    <source>
        <dbReference type="EMBL" id="CAH0109784.1"/>
    </source>
</evidence>
<dbReference type="PANTHER" id="PTHR37162">
    <property type="entry name" value="HAT FAMILY DIMERISATION DOMAINCONTAINING PROTEIN-RELATED"/>
    <property type="match status" value="1"/>
</dbReference>
<sequence length="389" mass="43254">MAASAPLDAQKAVSKFVSESVALSCDSDVEIFDTESECNLEASRSIKSNFSSSTSKDRAHKKGGKFNKKKKSTKTNKNEPYTNKDFVTNGWLEKRITGINKEPVAYCTSCSEYFTEGTGLSELKRHKATSKHERSAHFTTLIEAQRKQIAEACSNPQCNNVVVLATRMCIFLAENNLSLSIGAHLESELIQQLMTHFFSTIIDETTDVTTSTQIAAIVNSLKQKLIIDILDLVQCQDATANGLTSTVGNLLNKFAIPFERVVGFAADSCNVMFGRNHSVSTLLKELMPNLLTVPCSCHSAYLCASYACKRHPKEMEDVMRGIYNHFSRSSARKREFAMFQEFVHAAQHTIESSIGGLTKIILLLVSLSLKHLWIKLSPLRLMSPLQMEY</sequence>
<evidence type="ECO:0008006" key="4">
    <source>
        <dbReference type="Google" id="ProtNLM"/>
    </source>
</evidence>